<feature type="region of interest" description="Disordered" evidence="7">
    <location>
        <begin position="330"/>
        <end position="363"/>
    </location>
</feature>
<protein>
    <submittedName>
        <fullName evidence="10">DNA translocase FtsK</fullName>
    </submittedName>
</protein>
<keyword evidence="2 6" id="KW-0547">Nucleotide-binding</keyword>
<dbReference type="PANTHER" id="PTHR22683:SF41">
    <property type="entry name" value="DNA TRANSLOCASE FTSK"/>
    <property type="match status" value="1"/>
</dbReference>
<evidence type="ECO:0000256" key="4">
    <source>
        <dbReference type="ARBA" id="ARBA00023125"/>
    </source>
</evidence>
<dbReference type="Pfam" id="PF01580">
    <property type="entry name" value="FtsK_SpoIIIE"/>
    <property type="match status" value="1"/>
</dbReference>
<dbReference type="Pfam" id="PF17854">
    <property type="entry name" value="FtsK_alpha"/>
    <property type="match status" value="1"/>
</dbReference>
<evidence type="ECO:0000256" key="6">
    <source>
        <dbReference type="PROSITE-ProRule" id="PRU00289"/>
    </source>
</evidence>
<dbReference type="InterPro" id="IPR027417">
    <property type="entry name" value="P-loop_NTPase"/>
</dbReference>
<dbReference type="InterPro" id="IPR036390">
    <property type="entry name" value="WH_DNA-bd_sf"/>
</dbReference>
<evidence type="ECO:0000256" key="1">
    <source>
        <dbReference type="ARBA" id="ARBA00006474"/>
    </source>
</evidence>
<feature type="transmembrane region" description="Helical" evidence="8">
    <location>
        <begin position="76"/>
        <end position="95"/>
    </location>
</feature>
<dbReference type="SMART" id="SM00843">
    <property type="entry name" value="Ftsk_gamma"/>
    <property type="match status" value="1"/>
</dbReference>
<accession>A0AAU7VZ31</accession>
<comment type="function">
    <text evidence="5">Essential cell division protein that coordinates cell division and chromosome segregation. The N-terminus is involved in assembly of the cell-division machinery. The C-terminus functions as a DNA motor that moves dsDNA in an ATP-dependent manner towards the dif recombination site, which is located within the replication terminus region. Required for activation of the Xer recombinase, allowing activation of chromosome unlinking by recombination.</text>
</comment>
<dbReference type="GO" id="GO:0003677">
    <property type="term" value="F:DNA binding"/>
    <property type="evidence" value="ECO:0007669"/>
    <property type="project" value="UniProtKB-KW"/>
</dbReference>
<dbReference type="InterPro" id="IPR018541">
    <property type="entry name" value="Ftsk_gamma"/>
</dbReference>
<keyword evidence="8" id="KW-0812">Transmembrane</keyword>
<name>A0AAU7VZ31_9MICO</name>
<dbReference type="Gene3D" id="3.30.980.40">
    <property type="match status" value="1"/>
</dbReference>
<dbReference type="SUPFAM" id="SSF52540">
    <property type="entry name" value="P-loop containing nucleoside triphosphate hydrolases"/>
    <property type="match status" value="1"/>
</dbReference>
<keyword evidence="3 6" id="KW-0067">ATP-binding</keyword>
<feature type="binding site" evidence="6">
    <location>
        <begin position="518"/>
        <end position="525"/>
    </location>
    <ligand>
        <name>ATP</name>
        <dbReference type="ChEBI" id="CHEBI:30616"/>
    </ligand>
</feature>
<evidence type="ECO:0000256" key="7">
    <source>
        <dbReference type="SAM" id="MobiDB-lite"/>
    </source>
</evidence>
<evidence type="ECO:0000259" key="9">
    <source>
        <dbReference type="PROSITE" id="PS50901"/>
    </source>
</evidence>
<dbReference type="AlphaFoldDB" id="A0AAU7VZ31"/>
<comment type="similarity">
    <text evidence="1">Belongs to the FtsK/SpoIIIE/SftA family.</text>
</comment>
<dbReference type="SUPFAM" id="SSF46785">
    <property type="entry name" value="Winged helix' DNA-binding domain"/>
    <property type="match status" value="1"/>
</dbReference>
<dbReference type="EMBL" id="CP158357">
    <property type="protein sequence ID" value="XBX79497.1"/>
    <property type="molecule type" value="Genomic_DNA"/>
</dbReference>
<feature type="transmembrane region" description="Helical" evidence="8">
    <location>
        <begin position="107"/>
        <end position="131"/>
    </location>
</feature>
<evidence type="ECO:0000313" key="10">
    <source>
        <dbReference type="EMBL" id="XBX79497.1"/>
    </source>
</evidence>
<organism evidence="10">
    <name type="scientific">Microbacterium sp. A8/3-1</name>
    <dbReference type="NCBI Taxonomy" id="3160749"/>
    <lineage>
        <taxon>Bacteria</taxon>
        <taxon>Bacillati</taxon>
        <taxon>Actinomycetota</taxon>
        <taxon>Actinomycetes</taxon>
        <taxon>Micrococcales</taxon>
        <taxon>Microbacteriaceae</taxon>
        <taxon>Microbacterium</taxon>
    </lineage>
</organism>
<feature type="transmembrane region" description="Helical" evidence="8">
    <location>
        <begin position="143"/>
        <end position="162"/>
    </location>
</feature>
<evidence type="ECO:0000256" key="5">
    <source>
        <dbReference type="ARBA" id="ARBA00024986"/>
    </source>
</evidence>
<feature type="compositionally biased region" description="Low complexity" evidence="7">
    <location>
        <begin position="855"/>
        <end position="876"/>
    </location>
</feature>
<dbReference type="Pfam" id="PF09397">
    <property type="entry name" value="FtsK_gamma"/>
    <property type="match status" value="1"/>
</dbReference>
<dbReference type="InterPro" id="IPR036388">
    <property type="entry name" value="WH-like_DNA-bd_sf"/>
</dbReference>
<feature type="region of interest" description="Disordered" evidence="7">
    <location>
        <begin position="1"/>
        <end position="38"/>
    </location>
</feature>
<sequence>MARSSTKTERASTSASSRPKRQTAPKAQPTPKKYIDEQDRPPVAVRAWTGLAHGVGGLFRAFGPESLEKDDRRDGFPFLLVLLAVAGAVNEWFFIGNDVAANISAFSVGGLIGRVAFVMPVLLLLLAGWLFRHPSSVHDNGRIGIGFGLFVLTLAGICHVAGSRPQPKEGMLALSESGGLFGWMLGQPLTYLTDIPAYIVLALLAALSVLILTKTPPNRIGARLGDLYAWMFDAERTEKPAKDAAAIDEADKVDDPDVLPWWRRNKTGREEDPDEGTLGSDDITALLNTAEPTPAYDQAVVVENPYDAATEVLTDVRSVTDSLAEQQATALLDDESDTGEMPELPGLDGFGTEGPGDRGPQAPVAPYILPSPGLLVEGPAPVMRSEATDKVIEQITSVLTQFKVDAKVTGFSRGPTVTQYEVEVGHGVKVEKILQLSNNFAYAVASNDVRILSPIPGKSAIGIEIPNADKEMVALGDVLRSPAAQKSTHPMTIGVGKDVGGNIVIANLAKMPHLLVAGSTGSGKSSFVNSMITSLLMRARPADVRMVLIDPKRVELTSYAGVPHLITPIITNPKKAAEALQWVVKEMDMRYDDLASFGYRHIDDFNRAVRAGEVELPVGSERVLKPYPYLLVVVDELADLMMVAPRDVEDSIVRITQLARASGIHLVLATQRPSVDVVTGLIKANVPSRLAFAVTSVTDSRVILDSPGADKLIGQGDALFSPMGSSKPFRLQGAWVDEKEIDAVVKHVTRQARPDYRPDVQEALEPTKKKEVDEDIGDDLELLLAAAELIVSSQFGSTSMLQRKLRVGFAKAGRLMDLLESREIVGPSEGSKARDVLATAEQLPQVMAKLRGEDAPAAPSAPSAPSVTSAASAAPSHDPVEAQFSGLPVVEAEGDEDAWGLTGRD</sequence>
<feature type="region of interest" description="Disordered" evidence="7">
    <location>
        <begin position="851"/>
        <end position="905"/>
    </location>
</feature>
<dbReference type="PROSITE" id="PS50901">
    <property type="entry name" value="FTSK"/>
    <property type="match status" value="1"/>
</dbReference>
<evidence type="ECO:0000256" key="3">
    <source>
        <dbReference type="ARBA" id="ARBA00022840"/>
    </source>
</evidence>
<keyword evidence="8" id="KW-1133">Transmembrane helix</keyword>
<proteinExistence type="inferred from homology"/>
<dbReference type="Gene3D" id="1.10.10.10">
    <property type="entry name" value="Winged helix-like DNA-binding domain superfamily/Winged helix DNA-binding domain"/>
    <property type="match status" value="1"/>
</dbReference>
<feature type="compositionally biased region" description="Basic and acidic residues" evidence="7">
    <location>
        <begin position="1"/>
        <end position="10"/>
    </location>
</feature>
<keyword evidence="4" id="KW-0238">DNA-binding</keyword>
<dbReference type="CDD" id="cd01127">
    <property type="entry name" value="TrwB_TraG_TraD_VirD4"/>
    <property type="match status" value="1"/>
</dbReference>
<feature type="domain" description="FtsK" evidence="9">
    <location>
        <begin position="500"/>
        <end position="701"/>
    </location>
</feature>
<dbReference type="InterPro" id="IPR002543">
    <property type="entry name" value="FtsK_dom"/>
</dbReference>
<evidence type="ECO:0000256" key="2">
    <source>
        <dbReference type="ARBA" id="ARBA00022741"/>
    </source>
</evidence>
<dbReference type="RefSeq" id="WP_282217374.1">
    <property type="nucleotide sequence ID" value="NZ_CP158357.1"/>
</dbReference>
<evidence type="ECO:0000256" key="8">
    <source>
        <dbReference type="SAM" id="Phobius"/>
    </source>
</evidence>
<dbReference type="PANTHER" id="PTHR22683">
    <property type="entry name" value="SPORULATION PROTEIN RELATED"/>
    <property type="match status" value="1"/>
</dbReference>
<reference evidence="10" key="1">
    <citation type="submission" date="2024-06" db="EMBL/GenBank/DDBJ databases">
        <title>Draft genome sequence of Microbacterium sp. strain A8/3-1, isolated from Oxytropis tragacanthoides Fisch. ex DC. Root nodules in the Altai region of Russia.</title>
        <authorList>
            <person name="Sazanova A."/>
            <person name="Guro P."/>
            <person name="Kuznetsova I."/>
            <person name="Belimov A."/>
            <person name="Safronova V."/>
        </authorList>
    </citation>
    <scope>NUCLEOTIDE SEQUENCE</scope>
    <source>
        <strain evidence="10">A8/3-1</strain>
    </source>
</reference>
<dbReference type="InterPro" id="IPR041027">
    <property type="entry name" value="FtsK_alpha"/>
</dbReference>
<gene>
    <name evidence="10" type="ORF">ABS642_05295</name>
</gene>
<dbReference type="InterPro" id="IPR050206">
    <property type="entry name" value="FtsK/SpoIIIE/SftA"/>
</dbReference>
<keyword evidence="8" id="KW-0472">Membrane</keyword>
<dbReference type="GO" id="GO:0005524">
    <property type="term" value="F:ATP binding"/>
    <property type="evidence" value="ECO:0007669"/>
    <property type="project" value="UniProtKB-UniRule"/>
</dbReference>
<dbReference type="Gene3D" id="3.40.50.300">
    <property type="entry name" value="P-loop containing nucleotide triphosphate hydrolases"/>
    <property type="match status" value="1"/>
</dbReference>